<gene>
    <name evidence="8" type="ORF">ASU35_08315</name>
</gene>
<sequence length="252" mass="28927">MMRTIFVVIYFIFVMIVSLPLYLFVYLIGKKDPMKMHKVSQSIVSHFLKIILFLAGAKVTVKGLENVPTHEAVLYVGNHRGYFDILLGYTTVPTPTSFVSKKEMLHFPCVNRWMKFLSCLFLDRDNVREGLKTILQGIEQIKAGYSVFIMPEGTRSQGANLLPFHEGSFKLAQKSGCAIIPVAMTHTDDLWENQFPWMRSAKVSITYGKPIYMKDLEKEEQKFIGAYVQKIVEKMLEEENSGLSQEYVCKKM</sequence>
<dbReference type="Pfam" id="PF01553">
    <property type="entry name" value="Acyltransferase"/>
    <property type="match status" value="1"/>
</dbReference>
<evidence type="ECO:0000313" key="8">
    <source>
        <dbReference type="EMBL" id="KSV59747.1"/>
    </source>
</evidence>
<keyword evidence="2" id="KW-0444">Lipid biosynthesis</keyword>
<dbReference type="PANTHER" id="PTHR10434">
    <property type="entry name" value="1-ACYL-SN-GLYCEROL-3-PHOSPHATE ACYLTRANSFERASE"/>
    <property type="match status" value="1"/>
</dbReference>
<dbReference type="EMBL" id="LNAM01000101">
    <property type="protein sequence ID" value="KSV59747.1"/>
    <property type="molecule type" value="Genomic_DNA"/>
</dbReference>
<keyword evidence="6" id="KW-1133">Transmembrane helix</keyword>
<evidence type="ECO:0000259" key="7">
    <source>
        <dbReference type="SMART" id="SM00563"/>
    </source>
</evidence>
<dbReference type="OrthoDB" id="9803035at2"/>
<keyword evidence="4" id="KW-0443">Lipid metabolism</keyword>
<evidence type="ECO:0000256" key="5">
    <source>
        <dbReference type="ARBA" id="ARBA00023315"/>
    </source>
</evidence>
<keyword evidence="6" id="KW-0812">Transmembrane</keyword>
<dbReference type="STRING" id="290052.ASU35_08315"/>
<dbReference type="Proteomes" id="UP000054874">
    <property type="component" value="Unassembled WGS sequence"/>
</dbReference>
<evidence type="ECO:0000256" key="2">
    <source>
        <dbReference type="ARBA" id="ARBA00022516"/>
    </source>
</evidence>
<evidence type="ECO:0000256" key="4">
    <source>
        <dbReference type="ARBA" id="ARBA00023098"/>
    </source>
</evidence>
<comment type="caution">
    <text evidence="8">The sequence shown here is derived from an EMBL/GenBank/DDBJ whole genome shotgun (WGS) entry which is preliminary data.</text>
</comment>
<dbReference type="SUPFAM" id="SSF69593">
    <property type="entry name" value="Glycerol-3-phosphate (1)-acyltransferase"/>
    <property type="match status" value="1"/>
</dbReference>
<evidence type="ECO:0000313" key="9">
    <source>
        <dbReference type="Proteomes" id="UP000054874"/>
    </source>
</evidence>
<dbReference type="PANTHER" id="PTHR10434:SF64">
    <property type="entry name" value="1-ACYL-SN-GLYCEROL-3-PHOSPHATE ACYLTRANSFERASE-RELATED"/>
    <property type="match status" value="1"/>
</dbReference>
<accession>A0A0V8QH71</accession>
<evidence type="ECO:0000256" key="1">
    <source>
        <dbReference type="ARBA" id="ARBA00005189"/>
    </source>
</evidence>
<evidence type="ECO:0000256" key="6">
    <source>
        <dbReference type="SAM" id="Phobius"/>
    </source>
</evidence>
<evidence type="ECO:0000256" key="3">
    <source>
        <dbReference type="ARBA" id="ARBA00022679"/>
    </source>
</evidence>
<keyword evidence="6" id="KW-0472">Membrane</keyword>
<dbReference type="SMART" id="SM00563">
    <property type="entry name" value="PlsC"/>
    <property type="match status" value="1"/>
</dbReference>
<keyword evidence="5 8" id="KW-0012">Acyltransferase</keyword>
<dbReference type="GO" id="GO:0006654">
    <property type="term" value="P:phosphatidic acid biosynthetic process"/>
    <property type="evidence" value="ECO:0007669"/>
    <property type="project" value="TreeGrafter"/>
</dbReference>
<protein>
    <submittedName>
        <fullName evidence="8">Acyl-phosphate glycerol 3-phosphate acyltransferase</fullName>
    </submittedName>
</protein>
<dbReference type="GO" id="GO:0003841">
    <property type="term" value="F:1-acylglycerol-3-phosphate O-acyltransferase activity"/>
    <property type="evidence" value="ECO:0007669"/>
    <property type="project" value="TreeGrafter"/>
</dbReference>
<reference evidence="8 9" key="1">
    <citation type="submission" date="2015-11" db="EMBL/GenBank/DDBJ databases">
        <title>Butyribacter intestini gen. nov., sp. nov., a butyric acid-producing bacterium of the family Lachnospiraceae isolated from the human faeces.</title>
        <authorList>
            <person name="Zou Y."/>
            <person name="Xue W."/>
            <person name="Luo G."/>
            <person name="Lv M."/>
        </authorList>
    </citation>
    <scope>NUCLEOTIDE SEQUENCE [LARGE SCALE GENOMIC DNA]</scope>
    <source>
        <strain evidence="8 9">ACET-33324</strain>
    </source>
</reference>
<keyword evidence="9" id="KW-1185">Reference proteome</keyword>
<proteinExistence type="predicted"/>
<dbReference type="AlphaFoldDB" id="A0A0V8QH71"/>
<dbReference type="CDD" id="cd07989">
    <property type="entry name" value="LPLAT_AGPAT-like"/>
    <property type="match status" value="1"/>
</dbReference>
<feature type="domain" description="Phospholipid/glycerol acyltransferase" evidence="7">
    <location>
        <begin position="73"/>
        <end position="187"/>
    </location>
</feature>
<dbReference type="InterPro" id="IPR002123">
    <property type="entry name" value="Plipid/glycerol_acylTrfase"/>
</dbReference>
<comment type="pathway">
    <text evidence="1">Lipid metabolism.</text>
</comment>
<organism evidence="8 9">
    <name type="scientific">Acetivibrio ethanolgignens</name>
    <dbReference type="NCBI Taxonomy" id="290052"/>
    <lineage>
        <taxon>Bacteria</taxon>
        <taxon>Bacillati</taxon>
        <taxon>Bacillota</taxon>
        <taxon>Clostridia</taxon>
        <taxon>Eubacteriales</taxon>
        <taxon>Oscillospiraceae</taxon>
        <taxon>Acetivibrio</taxon>
    </lineage>
</organism>
<keyword evidence="3 8" id="KW-0808">Transferase</keyword>
<feature type="transmembrane region" description="Helical" evidence="6">
    <location>
        <begin position="6"/>
        <end position="28"/>
    </location>
</feature>
<name>A0A0V8QH71_9FIRM</name>